<reference evidence="12" key="1">
    <citation type="journal article" date="2019" name="Int. J. Syst. Evol. Microbiol.">
        <title>The Global Catalogue of Microorganisms (GCM) 10K type strain sequencing project: providing services to taxonomists for standard genome sequencing and annotation.</title>
        <authorList>
            <consortium name="The Broad Institute Genomics Platform"/>
            <consortium name="The Broad Institute Genome Sequencing Center for Infectious Disease"/>
            <person name="Wu L."/>
            <person name="Ma J."/>
        </authorList>
    </citation>
    <scope>NUCLEOTIDE SEQUENCE [LARGE SCALE GENOMIC DNA]</scope>
    <source>
        <strain evidence="12">TBRC 5832</strain>
    </source>
</reference>
<sequence>MTEVDVVIPAHNEQALIGACLAAVTGDAHGLDVRVIVVANGCDDATADIARTAGVFVIELPEPSKPAALNAAGPHLRGVPVVYLDADTVITPGTLRALLTAMDAAGGPVLAGPRPILVRSPSRITRGFAAVWSRLPSVAGDVIGGGCYAVNAEGRRRWTDFPDVIADDGYVRSLFARPERLVVDGAGFLLVLPSGPDLGRVLARWRQGNAELGPSASPAGGHRGNARAVLARPGLWPYLPAFLWVQVTSRFHRRRRWARADSLRENRV</sequence>
<evidence type="ECO:0000256" key="2">
    <source>
        <dbReference type="ARBA" id="ARBA00022475"/>
    </source>
</evidence>
<evidence type="ECO:0000313" key="12">
    <source>
        <dbReference type="Proteomes" id="UP001595867"/>
    </source>
</evidence>
<evidence type="ECO:0000256" key="1">
    <source>
        <dbReference type="ARBA" id="ARBA00004236"/>
    </source>
</evidence>
<dbReference type="Pfam" id="PF00535">
    <property type="entry name" value="Glycos_transf_2"/>
    <property type="match status" value="1"/>
</dbReference>
<dbReference type="InterPro" id="IPR029044">
    <property type="entry name" value="Nucleotide-diphossugar_trans"/>
</dbReference>
<dbReference type="Proteomes" id="UP001595867">
    <property type="component" value="Unassembled WGS sequence"/>
</dbReference>
<comment type="subcellular location">
    <subcellularLocation>
        <location evidence="1">Cell membrane</location>
    </subcellularLocation>
</comment>
<evidence type="ECO:0000256" key="6">
    <source>
        <dbReference type="ARBA" id="ARBA00037281"/>
    </source>
</evidence>
<protein>
    <recommendedName>
        <fullName evidence="9">4,4'-diaponeurosporenoate glycosyltransferase</fullName>
    </recommendedName>
</protein>
<dbReference type="InterPro" id="IPR001173">
    <property type="entry name" value="Glyco_trans_2-like"/>
</dbReference>
<comment type="caution">
    <text evidence="11">The sequence shown here is derived from an EMBL/GenBank/DDBJ whole genome shotgun (WGS) entry which is preliminary data.</text>
</comment>
<organism evidence="11 12">
    <name type="scientific">Actinoplanes subglobosus</name>
    <dbReference type="NCBI Taxonomy" id="1547892"/>
    <lineage>
        <taxon>Bacteria</taxon>
        <taxon>Bacillati</taxon>
        <taxon>Actinomycetota</taxon>
        <taxon>Actinomycetes</taxon>
        <taxon>Micromonosporales</taxon>
        <taxon>Micromonosporaceae</taxon>
        <taxon>Actinoplanes</taxon>
    </lineage>
</organism>
<evidence type="ECO:0000259" key="10">
    <source>
        <dbReference type="Pfam" id="PF00535"/>
    </source>
</evidence>
<dbReference type="SUPFAM" id="SSF53448">
    <property type="entry name" value="Nucleotide-diphospho-sugar transferases"/>
    <property type="match status" value="1"/>
</dbReference>
<gene>
    <name evidence="11" type="ORF">ACFO0C_35625</name>
</gene>
<comment type="function">
    <text evidence="6">Catalyzes the glycosylation of 4,4'-diaponeurosporenoate, i.e. the esterification of glucose at the C1'' position with the carboxyl group of 4,4'-diaponeurosporenic acid, to form glycosyl-4,4'-diaponeurosporenoate. This is a step in the biosynthesis of staphyloxanthin, an orange pigment present in most staphylococci strains.</text>
</comment>
<accession>A0ABV8J135</accession>
<evidence type="ECO:0000256" key="4">
    <source>
        <dbReference type="ARBA" id="ARBA00022679"/>
    </source>
</evidence>
<keyword evidence="2" id="KW-1003">Cell membrane</keyword>
<feature type="domain" description="Glycosyltransferase 2-like" evidence="10">
    <location>
        <begin position="6"/>
        <end position="111"/>
    </location>
</feature>
<evidence type="ECO:0000313" key="11">
    <source>
        <dbReference type="EMBL" id="MFC4070289.1"/>
    </source>
</evidence>
<dbReference type="PANTHER" id="PTHR43646:SF2">
    <property type="entry name" value="GLYCOSYLTRANSFERASE 2-LIKE DOMAIN-CONTAINING PROTEIN"/>
    <property type="match status" value="1"/>
</dbReference>
<dbReference type="RefSeq" id="WP_378071173.1">
    <property type="nucleotide sequence ID" value="NZ_JBHSBL010000024.1"/>
</dbReference>
<evidence type="ECO:0000256" key="9">
    <source>
        <dbReference type="ARBA" id="ARBA00040345"/>
    </source>
</evidence>
<dbReference type="PANTHER" id="PTHR43646">
    <property type="entry name" value="GLYCOSYLTRANSFERASE"/>
    <property type="match status" value="1"/>
</dbReference>
<keyword evidence="4 11" id="KW-0808">Transferase</keyword>
<dbReference type="Gene3D" id="3.90.550.10">
    <property type="entry name" value="Spore Coat Polysaccharide Biosynthesis Protein SpsA, Chain A"/>
    <property type="match status" value="1"/>
</dbReference>
<comment type="similarity">
    <text evidence="8">Belongs to the glycosyltransferase 2 family. CrtQ subfamily.</text>
</comment>
<comment type="pathway">
    <text evidence="7">Carotenoid biosynthesis; staphyloxanthin biosynthesis; staphyloxanthin from farnesyl diphosphate: step 4/5.</text>
</comment>
<keyword evidence="5" id="KW-0472">Membrane</keyword>
<proteinExistence type="inferred from homology"/>
<name>A0ABV8J135_9ACTN</name>
<keyword evidence="3 11" id="KW-0328">Glycosyltransferase</keyword>
<evidence type="ECO:0000256" key="5">
    <source>
        <dbReference type="ARBA" id="ARBA00023136"/>
    </source>
</evidence>
<dbReference type="GO" id="GO:0016757">
    <property type="term" value="F:glycosyltransferase activity"/>
    <property type="evidence" value="ECO:0007669"/>
    <property type="project" value="UniProtKB-KW"/>
</dbReference>
<evidence type="ECO:0000256" key="8">
    <source>
        <dbReference type="ARBA" id="ARBA00038120"/>
    </source>
</evidence>
<keyword evidence="12" id="KW-1185">Reference proteome</keyword>
<dbReference type="EMBL" id="JBHSBL010000024">
    <property type="protein sequence ID" value="MFC4070289.1"/>
    <property type="molecule type" value="Genomic_DNA"/>
</dbReference>
<evidence type="ECO:0000256" key="7">
    <source>
        <dbReference type="ARBA" id="ARBA00037904"/>
    </source>
</evidence>
<evidence type="ECO:0000256" key="3">
    <source>
        <dbReference type="ARBA" id="ARBA00022676"/>
    </source>
</evidence>